<keyword evidence="2 5" id="KW-0812">Transmembrane</keyword>
<dbReference type="EMBL" id="CP005290">
    <property type="protein sequence ID" value="AGK60502.1"/>
    <property type="molecule type" value="Genomic_DNA"/>
</dbReference>
<dbReference type="GO" id="GO:0016765">
    <property type="term" value="F:transferase activity, transferring alkyl or aryl (other than methyl) groups"/>
    <property type="evidence" value="ECO:0007669"/>
    <property type="project" value="InterPro"/>
</dbReference>
<feature type="transmembrane region" description="Helical" evidence="5">
    <location>
        <begin position="7"/>
        <end position="28"/>
    </location>
</feature>
<feature type="transmembrane region" description="Helical" evidence="5">
    <location>
        <begin position="40"/>
        <end position="60"/>
    </location>
</feature>
<proteinExistence type="predicted"/>
<keyword evidence="3 5" id="KW-1133">Transmembrane helix</keyword>
<organism evidence="6 7">
    <name type="scientific">Archaeoglobus sulfaticallidus PM70-1</name>
    <dbReference type="NCBI Taxonomy" id="387631"/>
    <lineage>
        <taxon>Archaea</taxon>
        <taxon>Methanobacteriati</taxon>
        <taxon>Methanobacteriota</taxon>
        <taxon>Archaeoglobi</taxon>
        <taxon>Archaeoglobales</taxon>
        <taxon>Archaeoglobaceae</taxon>
        <taxon>Archaeoglobus</taxon>
    </lineage>
</organism>
<feature type="transmembrane region" description="Helical" evidence="5">
    <location>
        <begin position="80"/>
        <end position="100"/>
    </location>
</feature>
<accession>N0BE69</accession>
<evidence type="ECO:0000256" key="4">
    <source>
        <dbReference type="ARBA" id="ARBA00023136"/>
    </source>
</evidence>
<evidence type="ECO:0008006" key="8">
    <source>
        <dbReference type="Google" id="ProtNLM"/>
    </source>
</evidence>
<evidence type="ECO:0000313" key="7">
    <source>
        <dbReference type="Proteomes" id="UP000013307"/>
    </source>
</evidence>
<dbReference type="OrthoDB" id="293340at2157"/>
<sequence>MKLAKDIFLLSCTPLSIFYPIPLIQLFIFALSGNREIGDLINTILFTFPFFAAVNLFNHVNDIEEDLLAGKNNIFSDKKIRNLGLIIVLVLYSSSILFYFSIKSEYIIYPIITLIFTWLYSDKIVFGRYIKRLKEHYITEVLTYTVTAVTFALSIWFIVSDFNVRAYCAVAVVLFINLWTVFLKDLKDVSSDKLAGLYTMAVKFSPETLYTASTVILIALYLSIFLFSMNNILPRPAILVSFVGFFPATVLIKLVKSEWDFASVHKYIRIIPQINILSLVFLTVIIALKF</sequence>
<dbReference type="HOGENOM" id="CLU_968394_0_0_2"/>
<evidence type="ECO:0000256" key="5">
    <source>
        <dbReference type="SAM" id="Phobius"/>
    </source>
</evidence>
<gene>
    <name evidence="6" type="ORF">Asulf_00475</name>
</gene>
<dbReference type="RefSeq" id="WP_015590101.1">
    <property type="nucleotide sequence ID" value="NC_021169.1"/>
</dbReference>
<evidence type="ECO:0000256" key="2">
    <source>
        <dbReference type="ARBA" id="ARBA00022692"/>
    </source>
</evidence>
<reference evidence="6 7" key="1">
    <citation type="journal article" date="2013" name="Genome Announc.">
        <title>Complete Genome Sequence of the Thermophilic and Facultatively Chemolithoautotrophic Sulfate Reducer Archaeoglobus sulfaticallidus Strain PM70-1T.</title>
        <authorList>
            <person name="Stokke R."/>
            <person name="Hocking W.P."/>
            <person name="Steinsbu B.O."/>
            <person name="Steen I.H."/>
        </authorList>
    </citation>
    <scope>NUCLEOTIDE SEQUENCE [LARGE SCALE GENOMIC DNA]</scope>
    <source>
        <strain evidence="6">PM70-1</strain>
    </source>
</reference>
<dbReference type="Proteomes" id="UP000013307">
    <property type="component" value="Chromosome"/>
</dbReference>
<evidence type="ECO:0000256" key="3">
    <source>
        <dbReference type="ARBA" id="ARBA00022989"/>
    </source>
</evidence>
<dbReference type="Pfam" id="PF01040">
    <property type="entry name" value="UbiA"/>
    <property type="match status" value="1"/>
</dbReference>
<feature type="transmembrane region" description="Helical" evidence="5">
    <location>
        <begin position="267"/>
        <end position="288"/>
    </location>
</feature>
<comment type="subcellular location">
    <subcellularLocation>
        <location evidence="1">Cell membrane</location>
        <topology evidence="1">Multi-pass membrane protein</topology>
    </subcellularLocation>
</comment>
<dbReference type="eggNOG" id="arCOG00476">
    <property type="taxonomic scope" value="Archaea"/>
</dbReference>
<dbReference type="STRING" id="387631.Asulf_00475"/>
<evidence type="ECO:0000256" key="1">
    <source>
        <dbReference type="ARBA" id="ARBA00004651"/>
    </source>
</evidence>
<dbReference type="GeneID" id="15392121"/>
<name>N0BE69_9EURY</name>
<dbReference type="GO" id="GO:0005886">
    <property type="term" value="C:plasma membrane"/>
    <property type="evidence" value="ECO:0007669"/>
    <property type="project" value="UniProtKB-SubCell"/>
</dbReference>
<evidence type="ECO:0000313" key="6">
    <source>
        <dbReference type="EMBL" id="AGK60502.1"/>
    </source>
</evidence>
<keyword evidence="7" id="KW-1185">Reference proteome</keyword>
<dbReference type="AlphaFoldDB" id="N0BE69"/>
<protein>
    <recommendedName>
        <fullName evidence="8">4-hydroxybenzoate polyprenyltransferase-related prenyltransferase</fullName>
    </recommendedName>
</protein>
<dbReference type="KEGG" id="ast:Asulf_00475"/>
<feature type="transmembrane region" description="Helical" evidence="5">
    <location>
        <begin position="164"/>
        <end position="183"/>
    </location>
</feature>
<keyword evidence="4 5" id="KW-0472">Membrane</keyword>
<dbReference type="InterPro" id="IPR000537">
    <property type="entry name" value="UbiA_prenyltransferase"/>
</dbReference>
<feature type="transmembrane region" description="Helical" evidence="5">
    <location>
        <begin position="209"/>
        <end position="230"/>
    </location>
</feature>
<feature type="transmembrane region" description="Helical" evidence="5">
    <location>
        <begin position="236"/>
        <end position="255"/>
    </location>
</feature>
<feature type="transmembrane region" description="Helical" evidence="5">
    <location>
        <begin position="137"/>
        <end position="158"/>
    </location>
</feature>